<name>A0A8D8FLB7_CULPI</name>
<proteinExistence type="predicted"/>
<feature type="compositionally biased region" description="Basic and acidic residues" evidence="1">
    <location>
        <begin position="43"/>
        <end position="56"/>
    </location>
</feature>
<accession>A0A8D8FLB7</accession>
<feature type="region of interest" description="Disordered" evidence="1">
    <location>
        <begin position="126"/>
        <end position="149"/>
    </location>
</feature>
<evidence type="ECO:0000313" key="2">
    <source>
        <dbReference type="EMBL" id="CAG6474553.1"/>
    </source>
</evidence>
<dbReference type="AlphaFoldDB" id="A0A8D8FLB7"/>
<feature type="region of interest" description="Disordered" evidence="1">
    <location>
        <begin position="1"/>
        <end position="87"/>
    </location>
</feature>
<evidence type="ECO:0000256" key="1">
    <source>
        <dbReference type="SAM" id="MobiDB-lite"/>
    </source>
</evidence>
<protein>
    <submittedName>
        <fullName evidence="2">(northern house mosquito) hypothetical protein</fullName>
    </submittedName>
</protein>
<sequence length="149" mass="15447">MGQAGPGGVLHRAVVRGGRPGHRLWPPSAHAAVEQHLPVDGQSGDHHAAALPDQRDPAQVQEAPQLPVGAEPHGEELPAGDGGRPEAKLGQLCHLLGEDGDGPEAALLAFVSQLLSSVVARAGHELPDLSAGAERAPEQQQHPSERDPH</sequence>
<reference evidence="2" key="1">
    <citation type="submission" date="2021-05" db="EMBL/GenBank/DDBJ databases">
        <authorList>
            <person name="Alioto T."/>
            <person name="Alioto T."/>
            <person name="Gomez Garrido J."/>
        </authorList>
    </citation>
    <scope>NUCLEOTIDE SEQUENCE</scope>
</reference>
<dbReference type="EMBL" id="HBUE01074953">
    <property type="protein sequence ID" value="CAG6474553.1"/>
    <property type="molecule type" value="Transcribed_RNA"/>
</dbReference>
<organism evidence="2">
    <name type="scientific">Culex pipiens</name>
    <name type="common">House mosquito</name>
    <dbReference type="NCBI Taxonomy" id="7175"/>
    <lineage>
        <taxon>Eukaryota</taxon>
        <taxon>Metazoa</taxon>
        <taxon>Ecdysozoa</taxon>
        <taxon>Arthropoda</taxon>
        <taxon>Hexapoda</taxon>
        <taxon>Insecta</taxon>
        <taxon>Pterygota</taxon>
        <taxon>Neoptera</taxon>
        <taxon>Endopterygota</taxon>
        <taxon>Diptera</taxon>
        <taxon>Nematocera</taxon>
        <taxon>Culicoidea</taxon>
        <taxon>Culicidae</taxon>
        <taxon>Culicinae</taxon>
        <taxon>Culicini</taxon>
        <taxon>Culex</taxon>
        <taxon>Culex</taxon>
    </lineage>
</organism>